<protein>
    <recommendedName>
        <fullName evidence="2">Cytochrome C</fullName>
    </recommendedName>
</protein>
<organism evidence="1">
    <name type="scientific">Thiolapillus brandeum</name>
    <dbReference type="NCBI Taxonomy" id="1076588"/>
    <lineage>
        <taxon>Bacteria</taxon>
        <taxon>Pseudomonadati</taxon>
        <taxon>Pseudomonadota</taxon>
        <taxon>Gammaproteobacteria</taxon>
        <taxon>Chromatiales</taxon>
        <taxon>Sedimenticolaceae</taxon>
        <taxon>Thiolapillus</taxon>
    </lineage>
</organism>
<gene>
    <name evidence="1" type="ORF">ENJ12_08045</name>
</gene>
<dbReference type="SUPFAM" id="SSF47175">
    <property type="entry name" value="Cytochromes"/>
    <property type="match status" value="1"/>
</dbReference>
<name>A0A831RVH8_9GAMM</name>
<dbReference type="GO" id="GO:0022900">
    <property type="term" value="P:electron transport chain"/>
    <property type="evidence" value="ECO:0007669"/>
    <property type="project" value="InterPro"/>
</dbReference>
<dbReference type="Proteomes" id="UP000886339">
    <property type="component" value="Unassembled WGS sequence"/>
</dbReference>
<accession>A0A831RVH8</accession>
<proteinExistence type="predicted"/>
<evidence type="ECO:0008006" key="2">
    <source>
        <dbReference type="Google" id="ProtNLM"/>
    </source>
</evidence>
<dbReference type="GO" id="GO:0020037">
    <property type="term" value="F:heme binding"/>
    <property type="evidence" value="ECO:0007669"/>
    <property type="project" value="InterPro"/>
</dbReference>
<dbReference type="GO" id="GO:0009055">
    <property type="term" value="F:electron transfer activity"/>
    <property type="evidence" value="ECO:0007669"/>
    <property type="project" value="InterPro"/>
</dbReference>
<evidence type="ECO:0000313" key="1">
    <source>
        <dbReference type="EMBL" id="HEC06787.1"/>
    </source>
</evidence>
<reference evidence="1" key="1">
    <citation type="journal article" date="2020" name="mSystems">
        <title>Genome- and Community-Level Interaction Insights into Carbon Utilization and Element Cycling Functions of Hydrothermarchaeota in Hydrothermal Sediment.</title>
        <authorList>
            <person name="Zhou Z."/>
            <person name="Liu Y."/>
            <person name="Xu W."/>
            <person name="Pan J."/>
            <person name="Luo Z.H."/>
            <person name="Li M."/>
        </authorList>
    </citation>
    <scope>NUCLEOTIDE SEQUENCE [LARGE SCALE GENOMIC DNA]</scope>
    <source>
        <strain evidence="1">HyVt-458</strain>
    </source>
</reference>
<dbReference type="InterPro" id="IPR010980">
    <property type="entry name" value="Cyt_c/b562"/>
</dbReference>
<sequence length="153" mass="16270">MCKFCWTVLLLLLLAIGAAVYKFGFVGSVVQAPDGRQALQLTTAERNMVLGEMRDFLVAVQAIIAATNTEDMAAAAAAARKVGMAAQTAVPPALIGKLPLEFKKLGFGTHSKFDQLALDAEQLGDPLQTREQLTALMNNCVACHATYSLVATD</sequence>
<comment type="caution">
    <text evidence="1">The sequence shown here is derived from an EMBL/GenBank/DDBJ whole genome shotgun (WGS) entry which is preliminary data.</text>
</comment>
<dbReference type="EMBL" id="DRLF01000282">
    <property type="protein sequence ID" value="HEC06787.1"/>
    <property type="molecule type" value="Genomic_DNA"/>
</dbReference>
<dbReference type="AlphaFoldDB" id="A0A831RVH8"/>
<dbReference type="GO" id="GO:0005506">
    <property type="term" value="F:iron ion binding"/>
    <property type="evidence" value="ECO:0007669"/>
    <property type="project" value="InterPro"/>
</dbReference>